<feature type="region of interest" description="Disordered" evidence="1">
    <location>
        <begin position="21"/>
        <end position="58"/>
    </location>
</feature>
<dbReference type="AlphaFoldDB" id="A0AA39GIP9"/>
<name>A0AA39GIP9_SARSR</name>
<gene>
    <name evidence="2" type="ORF">NLU13_4346</name>
</gene>
<sequence>MLSPSANTEVMCLEHFLNNLDSLPRPKRKKPANCTAKPSDCTANGATRPARRQPSRQAKRATDFYRLENLETLKRARDESEEQRDVLDGRPCKRRRNGIRATNYDVDLGETQARDRASEITWAAARLLLKDVDMHCCFAGQPLVCPECEIKKLKTSEVAGHQSPNELVCQPSPSPSPSPSTNKRRRIKIVGRLASSAPPQKKRIKLVGRLAPTADMKLCKVAVADPTRWDPETRPFMMVRYGDHDFAVDYCKDLLFVPVGSAAAAARQEVDGDVFGYRKYRTARTPRGDK</sequence>
<protein>
    <submittedName>
        <fullName evidence="2">Uncharacterized protein</fullName>
    </submittedName>
</protein>
<comment type="caution">
    <text evidence="2">The sequence shown here is derived from an EMBL/GenBank/DDBJ whole genome shotgun (WGS) entry which is preliminary data.</text>
</comment>
<dbReference type="EMBL" id="JAPDFR010000003">
    <property type="protein sequence ID" value="KAK0388102.1"/>
    <property type="molecule type" value="Genomic_DNA"/>
</dbReference>
<reference evidence="2" key="1">
    <citation type="submission" date="2022-10" db="EMBL/GenBank/DDBJ databases">
        <title>Determination and structural analysis of whole genome sequence of Sarocladium strictum F4-1.</title>
        <authorList>
            <person name="Hu L."/>
            <person name="Jiang Y."/>
        </authorList>
    </citation>
    <scope>NUCLEOTIDE SEQUENCE</scope>
    <source>
        <strain evidence="2">F4-1</strain>
    </source>
</reference>
<proteinExistence type="predicted"/>
<feature type="compositionally biased region" description="Basic residues" evidence="1">
    <location>
        <begin position="49"/>
        <end position="58"/>
    </location>
</feature>
<evidence type="ECO:0000313" key="2">
    <source>
        <dbReference type="EMBL" id="KAK0388102.1"/>
    </source>
</evidence>
<dbReference type="Proteomes" id="UP001175261">
    <property type="component" value="Unassembled WGS sequence"/>
</dbReference>
<feature type="region of interest" description="Disordered" evidence="1">
    <location>
        <begin position="161"/>
        <end position="184"/>
    </location>
</feature>
<keyword evidence="3" id="KW-1185">Reference proteome</keyword>
<evidence type="ECO:0000256" key="1">
    <source>
        <dbReference type="SAM" id="MobiDB-lite"/>
    </source>
</evidence>
<organism evidence="2 3">
    <name type="scientific">Sarocladium strictum</name>
    <name type="common">Black bundle disease fungus</name>
    <name type="synonym">Acremonium strictum</name>
    <dbReference type="NCBI Taxonomy" id="5046"/>
    <lineage>
        <taxon>Eukaryota</taxon>
        <taxon>Fungi</taxon>
        <taxon>Dikarya</taxon>
        <taxon>Ascomycota</taxon>
        <taxon>Pezizomycotina</taxon>
        <taxon>Sordariomycetes</taxon>
        <taxon>Hypocreomycetidae</taxon>
        <taxon>Hypocreales</taxon>
        <taxon>Sarocladiaceae</taxon>
        <taxon>Sarocladium</taxon>
    </lineage>
</organism>
<accession>A0AA39GIP9</accession>
<evidence type="ECO:0000313" key="3">
    <source>
        <dbReference type="Proteomes" id="UP001175261"/>
    </source>
</evidence>